<dbReference type="Proteomes" id="UP001433268">
    <property type="component" value="Unassembled WGS sequence"/>
</dbReference>
<dbReference type="CDD" id="cd11577">
    <property type="entry name" value="GH71"/>
    <property type="match status" value="1"/>
</dbReference>
<dbReference type="GeneID" id="92044318"/>
<dbReference type="EMBL" id="JAQQWN010000005">
    <property type="protein sequence ID" value="KAK8085672.1"/>
    <property type="molecule type" value="Genomic_DNA"/>
</dbReference>
<protein>
    <submittedName>
        <fullName evidence="1">Uncharacterized protein</fullName>
    </submittedName>
</protein>
<keyword evidence="2" id="KW-1185">Reference proteome</keyword>
<organism evidence="1 2">
    <name type="scientific">Apiospora hydei</name>
    <dbReference type="NCBI Taxonomy" id="1337664"/>
    <lineage>
        <taxon>Eukaryota</taxon>
        <taxon>Fungi</taxon>
        <taxon>Dikarya</taxon>
        <taxon>Ascomycota</taxon>
        <taxon>Pezizomycotina</taxon>
        <taxon>Sordariomycetes</taxon>
        <taxon>Xylariomycetidae</taxon>
        <taxon>Amphisphaeriales</taxon>
        <taxon>Apiosporaceae</taxon>
        <taxon>Apiospora</taxon>
    </lineage>
</organism>
<accession>A0ABR1WRE7</accession>
<sequence>MILSFDYAGGGPWSGINVVQAINQFSAYGSYFHEGGKPLVSTFEGPAQAQDWELIKKKTNCMLLPDWSSLGAKQAIDASKGVIDGLFSWAGWPWGNMDSNTYVDASYIQFLEQGGKDYGKDLKFSNVPSWPYSWNDFGESHYIGPLYVDGDDYEAFTVGKAPFNYAADMPHDGWRLFLPFVIDLYKNRKATIENEGLSVWYRPSPAAACGDGWTVGNTASQLLLEFPPAEVAQDKIFFSALLAAHQSVTVTVGGVQVAAEWTSQPAYGSGMYHGSAS</sequence>
<reference evidence="1 2" key="1">
    <citation type="submission" date="2023-01" db="EMBL/GenBank/DDBJ databases">
        <title>Analysis of 21 Apiospora genomes using comparative genomics revels a genus with tremendous synthesis potential of carbohydrate active enzymes and secondary metabolites.</title>
        <authorList>
            <person name="Sorensen T."/>
        </authorList>
    </citation>
    <scope>NUCLEOTIDE SEQUENCE [LARGE SCALE GENOMIC DNA]</scope>
    <source>
        <strain evidence="1 2">CBS 114990</strain>
    </source>
</reference>
<dbReference type="RefSeq" id="XP_066670181.1">
    <property type="nucleotide sequence ID" value="XM_066811258.1"/>
</dbReference>
<dbReference type="InterPro" id="IPR005197">
    <property type="entry name" value="Glyco_hydro_71"/>
</dbReference>
<proteinExistence type="predicted"/>
<gene>
    <name evidence="1" type="ORF">PG997_006943</name>
</gene>
<dbReference type="Pfam" id="PF03659">
    <property type="entry name" value="Glyco_hydro_71"/>
    <property type="match status" value="2"/>
</dbReference>
<evidence type="ECO:0000313" key="1">
    <source>
        <dbReference type="EMBL" id="KAK8085672.1"/>
    </source>
</evidence>
<dbReference type="Gene3D" id="3.20.20.80">
    <property type="entry name" value="Glycosidases"/>
    <property type="match status" value="1"/>
</dbReference>
<name>A0ABR1WRE7_9PEZI</name>
<comment type="caution">
    <text evidence="1">The sequence shown here is derived from an EMBL/GenBank/DDBJ whole genome shotgun (WGS) entry which is preliminary data.</text>
</comment>
<evidence type="ECO:0000313" key="2">
    <source>
        <dbReference type="Proteomes" id="UP001433268"/>
    </source>
</evidence>